<dbReference type="CDD" id="cd03443">
    <property type="entry name" value="PaaI_thioesterase"/>
    <property type="match status" value="1"/>
</dbReference>
<dbReference type="InterPro" id="IPR006162">
    <property type="entry name" value="Ppantetheine_attach_site"/>
</dbReference>
<dbReference type="SUPFAM" id="SSF53901">
    <property type="entry name" value="Thiolase-like"/>
    <property type="match status" value="1"/>
</dbReference>
<evidence type="ECO:0000256" key="1">
    <source>
        <dbReference type="ARBA" id="ARBA00022450"/>
    </source>
</evidence>
<dbReference type="Pfam" id="PF02801">
    <property type="entry name" value="Ketoacyl-synt_C"/>
    <property type="match status" value="1"/>
</dbReference>
<dbReference type="GO" id="GO:0006633">
    <property type="term" value="P:fatty acid biosynthetic process"/>
    <property type="evidence" value="ECO:0007669"/>
    <property type="project" value="TreeGrafter"/>
</dbReference>
<dbReference type="Pfam" id="PF00109">
    <property type="entry name" value="ketoacyl-synt"/>
    <property type="match status" value="1"/>
</dbReference>
<keyword evidence="2" id="KW-0597">Phosphoprotein</keyword>
<dbReference type="InterPro" id="IPR016036">
    <property type="entry name" value="Malonyl_transacylase_ACP-bd"/>
</dbReference>
<dbReference type="InterPro" id="IPR050091">
    <property type="entry name" value="PKS_NRPS_Biosynth_Enz"/>
</dbReference>
<dbReference type="Gene3D" id="1.10.1200.10">
    <property type="entry name" value="ACP-like"/>
    <property type="match status" value="1"/>
</dbReference>
<keyword evidence="1" id="KW-0596">Phosphopantetheine</keyword>
<dbReference type="InterPro" id="IPR020841">
    <property type="entry name" value="PKS_Beta-ketoAc_synthase_dom"/>
</dbReference>
<dbReference type="CDD" id="cd00833">
    <property type="entry name" value="PKS"/>
    <property type="match status" value="1"/>
</dbReference>
<dbReference type="InterPro" id="IPR001227">
    <property type="entry name" value="Ac_transferase_dom_sf"/>
</dbReference>
<proteinExistence type="predicted"/>
<dbReference type="InterPro" id="IPR016039">
    <property type="entry name" value="Thiolase-like"/>
</dbReference>
<dbReference type="InterPro" id="IPR016035">
    <property type="entry name" value="Acyl_Trfase/lysoPLipase"/>
</dbReference>
<keyword evidence="3" id="KW-0808">Transferase</keyword>
<dbReference type="InterPro" id="IPR036736">
    <property type="entry name" value="ACP-like_sf"/>
</dbReference>
<evidence type="ECO:0000256" key="3">
    <source>
        <dbReference type="ARBA" id="ARBA00022679"/>
    </source>
</evidence>
<dbReference type="InterPro" id="IPR029069">
    <property type="entry name" value="HotDog_dom_sf"/>
</dbReference>
<dbReference type="SMART" id="SM01294">
    <property type="entry name" value="PKS_PP_betabranch"/>
    <property type="match status" value="1"/>
</dbReference>
<evidence type="ECO:0000259" key="5">
    <source>
        <dbReference type="PROSITE" id="PS50075"/>
    </source>
</evidence>
<evidence type="ECO:0000256" key="4">
    <source>
        <dbReference type="SAM" id="MobiDB-lite"/>
    </source>
</evidence>
<dbReference type="GO" id="GO:0004312">
    <property type="term" value="F:fatty acid synthase activity"/>
    <property type="evidence" value="ECO:0007669"/>
    <property type="project" value="TreeGrafter"/>
</dbReference>
<evidence type="ECO:0000259" key="6">
    <source>
        <dbReference type="PROSITE" id="PS52004"/>
    </source>
</evidence>
<dbReference type="PROSITE" id="PS52004">
    <property type="entry name" value="KS3_2"/>
    <property type="match status" value="1"/>
</dbReference>
<dbReference type="Proteomes" id="UP001147747">
    <property type="component" value="Unassembled WGS sequence"/>
</dbReference>
<dbReference type="GO" id="GO:0031177">
    <property type="term" value="F:phosphopantetheine binding"/>
    <property type="evidence" value="ECO:0007669"/>
    <property type="project" value="InterPro"/>
</dbReference>
<dbReference type="Gene3D" id="3.40.366.10">
    <property type="entry name" value="Malonyl-Coenzyme A Acyl Carrier Protein, domain 2"/>
    <property type="match status" value="1"/>
</dbReference>
<dbReference type="Pfam" id="PF00698">
    <property type="entry name" value="Acyl_transf_1"/>
    <property type="match status" value="1"/>
</dbReference>
<dbReference type="SMART" id="SM00823">
    <property type="entry name" value="PKS_PP"/>
    <property type="match status" value="1"/>
</dbReference>
<evidence type="ECO:0000256" key="2">
    <source>
        <dbReference type="ARBA" id="ARBA00022553"/>
    </source>
</evidence>
<evidence type="ECO:0008006" key="9">
    <source>
        <dbReference type="Google" id="ProtNLM"/>
    </source>
</evidence>
<dbReference type="SMART" id="SM00827">
    <property type="entry name" value="PKS_AT"/>
    <property type="match status" value="1"/>
</dbReference>
<dbReference type="GeneID" id="81376754"/>
<dbReference type="InterPro" id="IPR020806">
    <property type="entry name" value="PKS_PP-bd"/>
</dbReference>
<dbReference type="PANTHER" id="PTHR43775">
    <property type="entry name" value="FATTY ACID SYNTHASE"/>
    <property type="match status" value="1"/>
</dbReference>
<dbReference type="AlphaFoldDB" id="A0A9W9SCT0"/>
<dbReference type="InterPro" id="IPR014030">
    <property type="entry name" value="Ketoacyl_synth_N"/>
</dbReference>
<organism evidence="7 8">
    <name type="scientific">Penicillium cosmopolitanum</name>
    <dbReference type="NCBI Taxonomy" id="1131564"/>
    <lineage>
        <taxon>Eukaryota</taxon>
        <taxon>Fungi</taxon>
        <taxon>Dikarya</taxon>
        <taxon>Ascomycota</taxon>
        <taxon>Pezizomycotina</taxon>
        <taxon>Eurotiomycetes</taxon>
        <taxon>Eurotiomycetidae</taxon>
        <taxon>Eurotiales</taxon>
        <taxon>Aspergillaceae</taxon>
        <taxon>Penicillium</taxon>
    </lineage>
</organism>
<dbReference type="InterPro" id="IPR009081">
    <property type="entry name" value="PP-bd_ACP"/>
</dbReference>
<dbReference type="Gene3D" id="3.30.70.3290">
    <property type="match status" value="1"/>
</dbReference>
<reference evidence="7" key="2">
    <citation type="journal article" date="2023" name="IMA Fungus">
        <title>Comparative genomic study of the Penicillium genus elucidates a diverse pangenome and 15 lateral gene transfer events.</title>
        <authorList>
            <person name="Petersen C."/>
            <person name="Sorensen T."/>
            <person name="Nielsen M.R."/>
            <person name="Sondergaard T.E."/>
            <person name="Sorensen J.L."/>
            <person name="Fitzpatrick D.A."/>
            <person name="Frisvad J.C."/>
            <person name="Nielsen K.L."/>
        </authorList>
    </citation>
    <scope>NUCLEOTIDE SEQUENCE</scope>
    <source>
        <strain evidence="7">IBT 29677</strain>
    </source>
</reference>
<comment type="caution">
    <text evidence="7">The sequence shown here is derived from an EMBL/GenBank/DDBJ whole genome shotgun (WGS) entry which is preliminary data.</text>
</comment>
<accession>A0A9W9SCT0</accession>
<evidence type="ECO:0000313" key="7">
    <source>
        <dbReference type="EMBL" id="KAJ5376251.1"/>
    </source>
</evidence>
<keyword evidence="8" id="KW-1185">Reference proteome</keyword>
<name>A0A9W9SCT0_9EURO</name>
<evidence type="ECO:0000313" key="8">
    <source>
        <dbReference type="Proteomes" id="UP001147747"/>
    </source>
</evidence>
<dbReference type="SMART" id="SM00825">
    <property type="entry name" value="PKS_KS"/>
    <property type="match status" value="1"/>
</dbReference>
<dbReference type="Gene3D" id="3.10.129.10">
    <property type="entry name" value="Hotdog Thioesterase"/>
    <property type="match status" value="1"/>
</dbReference>
<dbReference type="Pfam" id="PF00550">
    <property type="entry name" value="PP-binding"/>
    <property type="match status" value="1"/>
</dbReference>
<dbReference type="EMBL" id="JAPZBU010000012">
    <property type="protein sequence ID" value="KAJ5376251.1"/>
    <property type="molecule type" value="Genomic_DNA"/>
</dbReference>
<dbReference type="PROSITE" id="PS00012">
    <property type="entry name" value="PHOSPHOPANTETHEINE"/>
    <property type="match status" value="1"/>
</dbReference>
<dbReference type="SUPFAM" id="SSF55048">
    <property type="entry name" value="Probable ACP-binding domain of malonyl-CoA ACP transacylase"/>
    <property type="match status" value="1"/>
</dbReference>
<feature type="domain" description="Ketosynthase family 3 (KS3)" evidence="6">
    <location>
        <begin position="1"/>
        <end position="337"/>
    </location>
</feature>
<dbReference type="InterPro" id="IPR006683">
    <property type="entry name" value="Thioestr_dom"/>
</dbReference>
<dbReference type="RefSeq" id="XP_056481281.1">
    <property type="nucleotide sequence ID" value="XM_056637774.1"/>
</dbReference>
<dbReference type="InterPro" id="IPR032821">
    <property type="entry name" value="PKS_assoc"/>
</dbReference>
<dbReference type="PROSITE" id="PS50075">
    <property type="entry name" value="CARRIER"/>
    <property type="match status" value="1"/>
</dbReference>
<dbReference type="SUPFAM" id="SSF54637">
    <property type="entry name" value="Thioesterase/thiol ester dehydrase-isomerase"/>
    <property type="match status" value="1"/>
</dbReference>
<dbReference type="SUPFAM" id="SSF52151">
    <property type="entry name" value="FabD/lysophospholipase-like"/>
    <property type="match status" value="1"/>
</dbReference>
<gene>
    <name evidence="7" type="ORF">N7509_013137</name>
</gene>
<dbReference type="Pfam" id="PF16197">
    <property type="entry name" value="KAsynt_C_assoc"/>
    <property type="match status" value="1"/>
</dbReference>
<feature type="domain" description="Carrier" evidence="5">
    <location>
        <begin position="859"/>
        <end position="934"/>
    </location>
</feature>
<dbReference type="PANTHER" id="PTHR43775:SF51">
    <property type="entry name" value="INACTIVE PHENOLPHTHIOCEROL SYNTHESIS POLYKETIDE SYNTHASE TYPE I PKS1-RELATED"/>
    <property type="match status" value="1"/>
</dbReference>
<reference evidence="7" key="1">
    <citation type="submission" date="2022-12" db="EMBL/GenBank/DDBJ databases">
        <authorList>
            <person name="Petersen C."/>
        </authorList>
    </citation>
    <scope>NUCLEOTIDE SEQUENCE</scope>
    <source>
        <strain evidence="7">IBT 29677</strain>
    </source>
</reference>
<protein>
    <recommendedName>
        <fullName evidence="9">Carrier domain-containing protein</fullName>
    </recommendedName>
</protein>
<dbReference type="GO" id="GO:0030639">
    <property type="term" value="P:polyketide biosynthetic process"/>
    <property type="evidence" value="ECO:0007669"/>
    <property type="project" value="UniProtKB-ARBA"/>
</dbReference>
<dbReference type="Pfam" id="PF03061">
    <property type="entry name" value="4HBT"/>
    <property type="match status" value="1"/>
</dbReference>
<feature type="region of interest" description="Disordered" evidence="4">
    <location>
        <begin position="943"/>
        <end position="968"/>
    </location>
</feature>
<dbReference type="InterPro" id="IPR014043">
    <property type="entry name" value="Acyl_transferase_dom"/>
</dbReference>
<dbReference type="SUPFAM" id="SSF47336">
    <property type="entry name" value="ACP-like"/>
    <property type="match status" value="1"/>
</dbReference>
<dbReference type="InterPro" id="IPR014031">
    <property type="entry name" value="Ketoacyl_synth_C"/>
</dbReference>
<dbReference type="OrthoDB" id="329835at2759"/>
<dbReference type="Gene3D" id="3.40.47.10">
    <property type="match status" value="1"/>
</dbReference>
<sequence length="1180" mass="126927">MLETCWEAFERAGYTSEQLRGSQTGVFIGISNIPAYQSDCASNRQLEDLDGYAGTGSASATMSGRVSYTFGLEGPSMTVDTACSSSLVTTHLACTALRQGECDMAVSGGISLMLSPGVHVEFSRLRGMAADGRCRAFAADSEGTGWGEGSVVVVLKRLSDAQRDNDKVLAVVRGSAINHGGRGSASLTSPSGAAQKRLIRTALAASRLQASDIDYIEAHGTGTKLGDPIEGVALAEVFKDGSREEPLWIGSAKSNIGHSQAAAGLVGILKVVLAMQHKMLPRTLHVANKPTPAVEWEKANMALVQENRPWRRQTARRRAGVSAFGISGTNAHVILEEWPSPTADAINHHHAHTNGNDIATPPFAPLLLSGHNDASLRAQAEKLLLHLSSSSMADYSLHDVAYSLATTRTHFRKRKVLVAHDKRQLIDQLASISVTASTKSGTEDKAQPARYNLAMLFSGQGSQFPNMGKDLAKQFPIFREALEEITAHFSGELEPPLLDVMWTASNNDGDKKNNTLLQRTDYAQPALFALEVALWRLWTSWAVKPDVLLGHSIGELAVAHIAGVFNLADACRLVAARGRLMQAVTTIGGMMSLEASAAEVAAAIKTLHLGKKVDIACHNAPTQTVASGDGDALEGLRAHFASQGRKCHSLSVSHAFHSHHMDDILADFYAMADSIHFHPPTIPIVSSLTGQTVAPGQLELPAYWVQQVRNAVLFSDGIKTLLMDHDINIFLELGPQSVLCGMGAACLQDIRDSTNAPTWLASVTRNKDAAFVIQKSLAELHIRHVSINWSAYFKSFDCKRVDLPTYAFQREPVHPDLNISHTHSLQATAATAATAINQASPPNEFRSALIMATPNQQPQIVLAMVRENVARVLEHMSPDAVEIDLPLQDIGIDSLNAILVRNRLNAQTGLSLPAMVAFRHPNLRSFSQSLLYQILQETSTNTTSITPTSTISTPSTTVPSSSSSSPSIAAQLVNDDSTPLQHSKMRSILPLHRVLSPSLSLNPPNTPLHLFSSAMSYFSNFDWCSRLIYDSSPVASCSLLPGYGQAIPFIPQCFNPASPRHDQFIGSCLSRNNKTIGESTSGYQGVLHGGLTATLLDESLSIVHEINTALGKMGYVFAAINVTASLNISFMAPIATTESIVCVTAWIEEIQGRNTIMKAELTNSAGDKLVEAESVFIAVQ</sequence>